<proteinExistence type="predicted"/>
<name>A0A9J5XNF1_SOLCO</name>
<evidence type="ECO:0000313" key="2">
    <source>
        <dbReference type="Proteomes" id="UP000824120"/>
    </source>
</evidence>
<comment type="caution">
    <text evidence="1">The sequence shown here is derived from an EMBL/GenBank/DDBJ whole genome shotgun (WGS) entry which is preliminary data.</text>
</comment>
<sequence length="123" mass="13663">MSMLHSPKALVKMELPTSAVPSTDHSYLLFQVANVQCSKLFRAKTLVLGNPLILGIESSGTSIIRYCLFGSVQLIRVNANGMNTLNAIFVEMFEDVGVVVFCMALMHVKEHSESYFCGKRLYN</sequence>
<accession>A0A9J5XNF1</accession>
<reference evidence="1 2" key="1">
    <citation type="submission" date="2020-09" db="EMBL/GenBank/DDBJ databases">
        <title>De no assembly of potato wild relative species, Solanum commersonii.</title>
        <authorList>
            <person name="Cho K."/>
        </authorList>
    </citation>
    <scope>NUCLEOTIDE SEQUENCE [LARGE SCALE GENOMIC DNA]</scope>
    <source>
        <strain evidence="1">LZ3.2</strain>
        <tissue evidence="1">Leaf</tissue>
    </source>
</reference>
<organism evidence="1 2">
    <name type="scientific">Solanum commersonii</name>
    <name type="common">Commerson's wild potato</name>
    <name type="synonym">Commerson's nightshade</name>
    <dbReference type="NCBI Taxonomy" id="4109"/>
    <lineage>
        <taxon>Eukaryota</taxon>
        <taxon>Viridiplantae</taxon>
        <taxon>Streptophyta</taxon>
        <taxon>Embryophyta</taxon>
        <taxon>Tracheophyta</taxon>
        <taxon>Spermatophyta</taxon>
        <taxon>Magnoliopsida</taxon>
        <taxon>eudicotyledons</taxon>
        <taxon>Gunneridae</taxon>
        <taxon>Pentapetalae</taxon>
        <taxon>asterids</taxon>
        <taxon>lamiids</taxon>
        <taxon>Solanales</taxon>
        <taxon>Solanaceae</taxon>
        <taxon>Solanoideae</taxon>
        <taxon>Solaneae</taxon>
        <taxon>Solanum</taxon>
    </lineage>
</organism>
<gene>
    <name evidence="1" type="ORF">H5410_040267</name>
</gene>
<dbReference type="Proteomes" id="UP000824120">
    <property type="component" value="Chromosome 8"/>
</dbReference>
<dbReference type="AlphaFoldDB" id="A0A9J5XNF1"/>
<evidence type="ECO:0000313" key="1">
    <source>
        <dbReference type="EMBL" id="KAG5589753.1"/>
    </source>
</evidence>
<keyword evidence="2" id="KW-1185">Reference proteome</keyword>
<protein>
    <submittedName>
        <fullName evidence="1">Uncharacterized protein</fullName>
    </submittedName>
</protein>
<dbReference type="EMBL" id="JACXVP010000008">
    <property type="protein sequence ID" value="KAG5589753.1"/>
    <property type="molecule type" value="Genomic_DNA"/>
</dbReference>
<dbReference type="OrthoDB" id="5817230at2759"/>